<evidence type="ECO:0000313" key="2">
    <source>
        <dbReference type="Proteomes" id="UP000318585"/>
    </source>
</evidence>
<dbReference type="OrthoDB" id="678557at2"/>
<dbReference type="Proteomes" id="UP000318585">
    <property type="component" value="Unassembled WGS sequence"/>
</dbReference>
<dbReference type="PROSITE" id="PS51257">
    <property type="entry name" value="PROKAR_LIPOPROTEIN"/>
    <property type="match status" value="1"/>
</dbReference>
<reference evidence="1 2" key="1">
    <citation type="submission" date="2019-07" db="EMBL/GenBank/DDBJ databases">
        <title>Novel species of Flavobacterium.</title>
        <authorList>
            <person name="Liu Q."/>
            <person name="Xin Y.-H."/>
        </authorList>
    </citation>
    <scope>NUCLEOTIDE SEQUENCE [LARGE SCALE GENOMIC DNA]</scope>
    <source>
        <strain evidence="1 2">LB3P56</strain>
    </source>
</reference>
<gene>
    <name evidence="1" type="ORF">FNW17_05750</name>
</gene>
<keyword evidence="2" id="KW-1185">Reference proteome</keyword>
<sequence length="184" mass="18895">MKTKYISSLLVLFLMIVFSCKKELEPQESSVVNNPSSAVSTSVSPATPSVSSAISSQNSSLLQQNSNLIASGMNPPHGQPGHRCDIAVGSPLNSTPNKSIPNPAVTNSVTKSSLPAITKSNAVAVVTKPGMNPPHGQTGHRCDIAVGAPLNSPTSKAVPATTNSNLNSQVPAILKLDSTATSTK</sequence>
<protein>
    <submittedName>
        <fullName evidence="1">Uncharacterized protein</fullName>
    </submittedName>
</protein>
<accession>A0A553CP57</accession>
<comment type="caution">
    <text evidence="1">The sequence shown here is derived from an EMBL/GenBank/DDBJ whole genome shotgun (WGS) entry which is preliminary data.</text>
</comment>
<dbReference type="AlphaFoldDB" id="A0A553CP57"/>
<dbReference type="EMBL" id="VJZR01000003">
    <property type="protein sequence ID" value="TRX22174.1"/>
    <property type="molecule type" value="Genomic_DNA"/>
</dbReference>
<proteinExistence type="predicted"/>
<name>A0A553CP57_9FLAO</name>
<evidence type="ECO:0000313" key="1">
    <source>
        <dbReference type="EMBL" id="TRX22174.1"/>
    </source>
</evidence>
<dbReference type="RefSeq" id="WP_144071115.1">
    <property type="nucleotide sequence ID" value="NZ_VJZR01000003.1"/>
</dbReference>
<organism evidence="1 2">
    <name type="scientific">Flavobacterium franklandianum</name>
    <dbReference type="NCBI Taxonomy" id="2594430"/>
    <lineage>
        <taxon>Bacteria</taxon>
        <taxon>Pseudomonadati</taxon>
        <taxon>Bacteroidota</taxon>
        <taxon>Flavobacteriia</taxon>
        <taxon>Flavobacteriales</taxon>
        <taxon>Flavobacteriaceae</taxon>
        <taxon>Flavobacterium</taxon>
    </lineage>
</organism>